<name>A0AAN4ZLQ8_9BILA</name>
<sequence length="215" mass="23605">MGYEGGRVTVTGGLRCLLRVEDLAVDLAGVLAAVVLLLLCCFPVKTLLLCDLFQILQTAQRLFQLLLVEFHEGVRLSLAPLRLLVAHYSHFVELSPVLCTELRLLEVLARHVETGGNGREGEGRLSTALHLDHILRRSLCCARRGSSAERAFKGSGADGERGHRVLAVLLFDLSDAPLQRGGILRGYGSLETDRGLRAIRVGRREADTERGHFEC</sequence>
<dbReference type="EMBL" id="BTRK01000003">
    <property type="protein sequence ID" value="GMR43096.1"/>
    <property type="molecule type" value="Genomic_DNA"/>
</dbReference>
<proteinExistence type="predicted"/>
<accession>A0AAN4ZLQ8</accession>
<feature type="transmembrane region" description="Helical" evidence="1">
    <location>
        <begin position="27"/>
        <end position="53"/>
    </location>
</feature>
<protein>
    <submittedName>
        <fullName evidence="2">Uncharacterized protein</fullName>
    </submittedName>
</protein>
<gene>
    <name evidence="2" type="ORF">PMAYCL1PPCAC_13291</name>
</gene>
<evidence type="ECO:0000256" key="1">
    <source>
        <dbReference type="SAM" id="Phobius"/>
    </source>
</evidence>
<keyword evidence="1" id="KW-0472">Membrane</keyword>
<reference evidence="3" key="1">
    <citation type="submission" date="2022-10" db="EMBL/GenBank/DDBJ databases">
        <title>Genome assembly of Pristionchus species.</title>
        <authorList>
            <person name="Yoshida K."/>
            <person name="Sommer R.J."/>
        </authorList>
    </citation>
    <scope>NUCLEOTIDE SEQUENCE [LARGE SCALE GENOMIC DNA]</scope>
    <source>
        <strain evidence="3">RS5460</strain>
    </source>
</reference>
<dbReference type="Proteomes" id="UP001328107">
    <property type="component" value="Unassembled WGS sequence"/>
</dbReference>
<evidence type="ECO:0000313" key="2">
    <source>
        <dbReference type="EMBL" id="GMR43096.1"/>
    </source>
</evidence>
<comment type="caution">
    <text evidence="2">The sequence shown here is derived from an EMBL/GenBank/DDBJ whole genome shotgun (WGS) entry which is preliminary data.</text>
</comment>
<keyword evidence="1" id="KW-0812">Transmembrane</keyword>
<evidence type="ECO:0000313" key="3">
    <source>
        <dbReference type="Proteomes" id="UP001328107"/>
    </source>
</evidence>
<feature type="non-terminal residue" evidence="2">
    <location>
        <position position="215"/>
    </location>
</feature>
<keyword evidence="1" id="KW-1133">Transmembrane helix</keyword>
<keyword evidence="3" id="KW-1185">Reference proteome</keyword>
<dbReference type="AlphaFoldDB" id="A0AAN4ZLQ8"/>
<organism evidence="2 3">
    <name type="scientific">Pristionchus mayeri</name>
    <dbReference type="NCBI Taxonomy" id="1317129"/>
    <lineage>
        <taxon>Eukaryota</taxon>
        <taxon>Metazoa</taxon>
        <taxon>Ecdysozoa</taxon>
        <taxon>Nematoda</taxon>
        <taxon>Chromadorea</taxon>
        <taxon>Rhabditida</taxon>
        <taxon>Rhabditina</taxon>
        <taxon>Diplogasteromorpha</taxon>
        <taxon>Diplogasteroidea</taxon>
        <taxon>Neodiplogasteridae</taxon>
        <taxon>Pristionchus</taxon>
    </lineage>
</organism>